<dbReference type="PRINTS" id="PR00458">
    <property type="entry name" value="PEROXIDASE"/>
</dbReference>
<feature type="signal peptide" evidence="10">
    <location>
        <begin position="1"/>
        <end position="26"/>
    </location>
</feature>
<evidence type="ECO:0000256" key="6">
    <source>
        <dbReference type="ARBA" id="ARBA00023004"/>
    </source>
</evidence>
<dbReference type="Gene3D" id="1.10.520.10">
    <property type="match status" value="1"/>
</dbReference>
<accession>A0ABN9Y1E7</accession>
<dbReference type="InterPro" id="IPR002016">
    <property type="entry name" value="Haem_peroxidase"/>
</dbReference>
<keyword evidence="6" id="KW-0408">Iron</keyword>
<evidence type="ECO:0000256" key="7">
    <source>
        <dbReference type="ARBA" id="ARBA00023324"/>
    </source>
</evidence>
<name>A0ABN9Y1E7_9DINO</name>
<evidence type="ECO:0000256" key="1">
    <source>
        <dbReference type="ARBA" id="ARBA00001970"/>
    </source>
</evidence>
<evidence type="ECO:0000256" key="3">
    <source>
        <dbReference type="ARBA" id="ARBA00022617"/>
    </source>
</evidence>
<proteinExistence type="predicted"/>
<dbReference type="PROSITE" id="PS00435">
    <property type="entry name" value="PEROXIDASE_1"/>
    <property type="match status" value="1"/>
</dbReference>
<feature type="region of interest" description="Disordered" evidence="9">
    <location>
        <begin position="714"/>
        <end position="736"/>
    </location>
</feature>
<feature type="domain" description="Plant heme peroxidase family profile" evidence="11">
    <location>
        <begin position="192"/>
        <end position="470"/>
    </location>
</feature>
<keyword evidence="13" id="KW-1185">Reference proteome</keyword>
<dbReference type="Pfam" id="PF00141">
    <property type="entry name" value="peroxidase"/>
    <property type="match status" value="1"/>
</dbReference>
<dbReference type="SUPFAM" id="SSF48113">
    <property type="entry name" value="Heme-dependent peroxidases"/>
    <property type="match status" value="1"/>
</dbReference>
<dbReference type="InterPro" id="IPR000763">
    <property type="entry name" value="Catalase_peroxidase"/>
</dbReference>
<evidence type="ECO:0000256" key="9">
    <source>
        <dbReference type="SAM" id="MobiDB-lite"/>
    </source>
</evidence>
<dbReference type="InterPro" id="IPR010255">
    <property type="entry name" value="Haem_peroxidase_sf"/>
</dbReference>
<organism evidence="12 13">
    <name type="scientific">Prorocentrum cordatum</name>
    <dbReference type="NCBI Taxonomy" id="2364126"/>
    <lineage>
        <taxon>Eukaryota</taxon>
        <taxon>Sar</taxon>
        <taxon>Alveolata</taxon>
        <taxon>Dinophyceae</taxon>
        <taxon>Prorocentrales</taxon>
        <taxon>Prorocentraceae</taxon>
        <taxon>Prorocentrum</taxon>
    </lineage>
</organism>
<feature type="compositionally biased region" description="Basic residues" evidence="9">
    <location>
        <begin position="714"/>
        <end position="726"/>
    </location>
</feature>
<dbReference type="Gene3D" id="1.10.420.10">
    <property type="entry name" value="Peroxidase, domain 2"/>
    <property type="match status" value="1"/>
</dbReference>
<gene>
    <name evidence="12" type="ORF">PCOR1329_LOCUS80769</name>
</gene>
<keyword evidence="4" id="KW-0479">Metal-binding</keyword>
<evidence type="ECO:0000313" key="13">
    <source>
        <dbReference type="Proteomes" id="UP001189429"/>
    </source>
</evidence>
<keyword evidence="10" id="KW-0732">Signal</keyword>
<dbReference type="SMART" id="SM00567">
    <property type="entry name" value="EZ_HEAT"/>
    <property type="match status" value="4"/>
</dbReference>
<dbReference type="PANTHER" id="PTHR30555:SF0">
    <property type="entry name" value="CATALASE-PEROXIDASE"/>
    <property type="match status" value="1"/>
</dbReference>
<dbReference type="InterPro" id="IPR011989">
    <property type="entry name" value="ARM-like"/>
</dbReference>
<keyword evidence="3" id="KW-0349">Heme</keyword>
<dbReference type="SUPFAM" id="SSF48371">
    <property type="entry name" value="ARM repeat"/>
    <property type="match status" value="1"/>
</dbReference>
<comment type="cofactor">
    <cofactor evidence="1">
        <name>heme b</name>
        <dbReference type="ChEBI" id="CHEBI:60344"/>
    </cofactor>
</comment>
<protein>
    <recommendedName>
        <fullName evidence="11">Plant heme peroxidase family profile domain-containing protein</fullName>
    </recommendedName>
</protein>
<evidence type="ECO:0000256" key="5">
    <source>
        <dbReference type="ARBA" id="ARBA00023002"/>
    </source>
</evidence>
<dbReference type="InterPro" id="IPR019793">
    <property type="entry name" value="Peroxidases_heam-ligand_BS"/>
</dbReference>
<keyword evidence="2" id="KW-0575">Peroxidase</keyword>
<dbReference type="InterPro" id="IPR016024">
    <property type="entry name" value="ARM-type_fold"/>
</dbReference>
<evidence type="ECO:0000256" key="2">
    <source>
        <dbReference type="ARBA" id="ARBA00022559"/>
    </source>
</evidence>
<evidence type="ECO:0000256" key="8">
    <source>
        <dbReference type="ARBA" id="ARBA00049145"/>
    </source>
</evidence>
<evidence type="ECO:0000259" key="11">
    <source>
        <dbReference type="PROSITE" id="PS50873"/>
    </source>
</evidence>
<dbReference type="InterPro" id="IPR004155">
    <property type="entry name" value="PBS_lyase_HEAT"/>
</dbReference>
<dbReference type="PRINTS" id="PR00460">
    <property type="entry name" value="BPEROXIDASE"/>
</dbReference>
<evidence type="ECO:0000256" key="10">
    <source>
        <dbReference type="SAM" id="SignalP"/>
    </source>
</evidence>
<comment type="catalytic activity">
    <reaction evidence="8">
        <text>2 H2O2 = O2 + 2 H2O</text>
        <dbReference type="Rhea" id="RHEA:20309"/>
        <dbReference type="ChEBI" id="CHEBI:15377"/>
        <dbReference type="ChEBI" id="CHEBI:15379"/>
        <dbReference type="ChEBI" id="CHEBI:16240"/>
        <dbReference type="EC" id="1.11.1.21"/>
    </reaction>
</comment>
<keyword evidence="5" id="KW-0560">Oxidoreductase</keyword>
<dbReference type="Proteomes" id="UP001189429">
    <property type="component" value="Unassembled WGS sequence"/>
</dbReference>
<feature type="chain" id="PRO_5045983741" description="Plant heme peroxidase family profile domain-containing protein" evidence="10">
    <location>
        <begin position="27"/>
        <end position="856"/>
    </location>
</feature>
<keyword evidence="7" id="KW-0376">Hydrogen peroxide</keyword>
<dbReference type="Gene3D" id="1.25.10.10">
    <property type="entry name" value="Leucine-rich Repeat Variant"/>
    <property type="match status" value="1"/>
</dbReference>
<dbReference type="PANTHER" id="PTHR30555">
    <property type="entry name" value="HYDROPEROXIDASE I, BIFUNCTIONAL CATALASE-PEROXIDASE"/>
    <property type="match status" value="1"/>
</dbReference>
<evidence type="ECO:0000313" key="12">
    <source>
        <dbReference type="EMBL" id="CAK0904859.1"/>
    </source>
</evidence>
<evidence type="ECO:0000256" key="4">
    <source>
        <dbReference type="ARBA" id="ARBA00022723"/>
    </source>
</evidence>
<sequence>MAGLRHAAALALGALGVGALWRLALAQPEEACPSGSCAADDPALLQKQARAATRQAIHADPPPGPAPPVPDGWEPCPGLLYGTPNTSFAKAPSEEEFVAALAELDLTAVMDDMTQLMTDSQSCWPGDWGSYVGLFTRLSWHAAGTFRDTDGSGGDGGGRQRFDPEASWEDNTNLDKARGLLWPLKEKYGDGLSWADLIALAGTQTQWASGMPFKEFCFGRLDDEDGAKSLPLGPGEMQEEMAPCTGPVNGMCQMHPNETALAPTTVGLIYVNPGGPMGVPDPVKSVDEIRVVFGKMGHDDKATVALIGGGHAFGKCHGACSKFEYEEPAGLPPNMAFAEGTYPYVGKCPNLDGGVTGMGNATWTSGFEGPWTSTPTRWSNEYFTYLLDYEWEPWLGPGGAIQWRMKENPDDPRMRLTTDIALIKDPEYLKYVELFASNLTALNEAYDFSWASLISNGGGWSTKKICVPYGPPPEPGATTPTSMLNTASPRDAFQDQASAWEARFAAAHALQRLACRGDKEAVAALLGITGDQQPEVREAACAGLRRLALPGDEAAVGAVAGLLADAEAKVRVKAFRAAKDLAARGEPSARGAVKAARGLLEDDRWAVRASAVRLLGALAAPGDGEALGAVAGRLRDEAWNLRWEAVAAMRSLAAPGDQAAGAVVPECQTPGWGCTFSRPGASGTWPLPEGATAPPPAPPPPWCWRRWRPRRCAGSPRRARRPRPCRSPRAGRGGRRPRGWARCRCAAPRAGCWPPSARRATAPRLAWPSRSPPRWRAWPSAEPPSHGVRGAWAGAGEGSLCLHGHGGQPFLVSLLRVGAAEKRSSRFSRLRAGHAAVCGLLGVRRRCTRLEEEPTA</sequence>
<dbReference type="PROSITE" id="PS50873">
    <property type="entry name" value="PEROXIDASE_4"/>
    <property type="match status" value="1"/>
</dbReference>
<comment type="caution">
    <text evidence="12">The sequence shown here is derived from an EMBL/GenBank/DDBJ whole genome shotgun (WGS) entry which is preliminary data.</text>
</comment>
<reference evidence="12" key="1">
    <citation type="submission" date="2023-10" db="EMBL/GenBank/DDBJ databases">
        <authorList>
            <person name="Chen Y."/>
            <person name="Shah S."/>
            <person name="Dougan E. K."/>
            <person name="Thang M."/>
            <person name="Chan C."/>
        </authorList>
    </citation>
    <scope>NUCLEOTIDE SEQUENCE [LARGE SCALE GENOMIC DNA]</scope>
</reference>
<dbReference type="EMBL" id="CAUYUJ010021478">
    <property type="protein sequence ID" value="CAK0904859.1"/>
    <property type="molecule type" value="Genomic_DNA"/>
</dbReference>